<evidence type="ECO:0000256" key="2">
    <source>
        <dbReference type="SAM" id="SignalP"/>
    </source>
</evidence>
<keyword evidence="4" id="KW-1185">Reference proteome</keyword>
<comment type="caution">
    <text evidence="3">The sequence shown here is derived from an EMBL/GenBank/DDBJ whole genome shotgun (WGS) entry which is preliminary data.</text>
</comment>
<evidence type="ECO:0000313" key="3">
    <source>
        <dbReference type="EMBL" id="GAA0159476.1"/>
    </source>
</evidence>
<dbReference type="AlphaFoldDB" id="A0AAV3Q7S7"/>
<protein>
    <submittedName>
        <fullName evidence="3">Uncharacterized protein</fullName>
    </submittedName>
</protein>
<dbReference type="Proteomes" id="UP001454036">
    <property type="component" value="Unassembled WGS sequence"/>
</dbReference>
<feature type="signal peptide" evidence="2">
    <location>
        <begin position="1"/>
        <end position="25"/>
    </location>
</feature>
<feature type="region of interest" description="Disordered" evidence="1">
    <location>
        <begin position="27"/>
        <end position="82"/>
    </location>
</feature>
<feature type="compositionally biased region" description="Low complexity" evidence="1">
    <location>
        <begin position="37"/>
        <end position="53"/>
    </location>
</feature>
<reference evidence="3 4" key="1">
    <citation type="submission" date="2024-01" db="EMBL/GenBank/DDBJ databases">
        <title>The complete chloroplast genome sequence of Lithospermum erythrorhizon: insights into the phylogenetic relationship among Boraginaceae species and the maternal lineages of purple gromwells.</title>
        <authorList>
            <person name="Okada T."/>
            <person name="Watanabe K."/>
        </authorList>
    </citation>
    <scope>NUCLEOTIDE SEQUENCE [LARGE SCALE GENOMIC DNA]</scope>
</reference>
<proteinExistence type="predicted"/>
<organism evidence="3 4">
    <name type="scientific">Lithospermum erythrorhizon</name>
    <name type="common">Purple gromwell</name>
    <name type="synonym">Lithospermum officinale var. erythrorhizon</name>
    <dbReference type="NCBI Taxonomy" id="34254"/>
    <lineage>
        <taxon>Eukaryota</taxon>
        <taxon>Viridiplantae</taxon>
        <taxon>Streptophyta</taxon>
        <taxon>Embryophyta</taxon>
        <taxon>Tracheophyta</taxon>
        <taxon>Spermatophyta</taxon>
        <taxon>Magnoliopsida</taxon>
        <taxon>eudicotyledons</taxon>
        <taxon>Gunneridae</taxon>
        <taxon>Pentapetalae</taxon>
        <taxon>asterids</taxon>
        <taxon>lamiids</taxon>
        <taxon>Boraginales</taxon>
        <taxon>Boraginaceae</taxon>
        <taxon>Boraginoideae</taxon>
        <taxon>Lithospermeae</taxon>
        <taxon>Lithospermum</taxon>
    </lineage>
</organism>
<feature type="chain" id="PRO_5043774848" evidence="2">
    <location>
        <begin position="26"/>
        <end position="82"/>
    </location>
</feature>
<keyword evidence="2" id="KW-0732">Signal</keyword>
<accession>A0AAV3Q7S7</accession>
<gene>
    <name evidence="3" type="ORF">LIER_16241</name>
</gene>
<evidence type="ECO:0000313" key="4">
    <source>
        <dbReference type="Proteomes" id="UP001454036"/>
    </source>
</evidence>
<dbReference type="EMBL" id="BAABME010003613">
    <property type="protein sequence ID" value="GAA0159476.1"/>
    <property type="molecule type" value="Genomic_DNA"/>
</dbReference>
<name>A0AAV3Q7S7_LITER</name>
<evidence type="ECO:0000256" key="1">
    <source>
        <dbReference type="SAM" id="MobiDB-lite"/>
    </source>
</evidence>
<feature type="compositionally biased region" description="Pro residues" evidence="1">
    <location>
        <begin position="54"/>
        <end position="67"/>
    </location>
</feature>
<sequence>MPSYGIFQGLDFLVEFLHLLSGASCLSQSSDSDATELAPSSPSLASSSQRIPPLALPALPPARPPFPRALEPEVAGSRSQGY</sequence>